<dbReference type="PROSITE" id="PS00631">
    <property type="entry name" value="CYTOSOL_AP"/>
    <property type="match status" value="1"/>
</dbReference>
<evidence type="ECO:0000256" key="7">
    <source>
        <dbReference type="ARBA" id="ARBA00022801"/>
    </source>
</evidence>
<dbReference type="InterPro" id="IPR023042">
    <property type="entry name" value="Peptidase_M17_leu_NH2_pept"/>
</dbReference>
<dbReference type="InterPro" id="IPR011356">
    <property type="entry name" value="Leucine_aapep/pepB"/>
</dbReference>
<dbReference type="PANTHER" id="PTHR11963:SF23">
    <property type="entry name" value="CYTOSOL AMINOPEPTIDASE"/>
    <property type="match status" value="1"/>
</dbReference>
<evidence type="ECO:0000256" key="8">
    <source>
        <dbReference type="ARBA" id="ARBA00023211"/>
    </source>
</evidence>
<evidence type="ECO:0000256" key="5">
    <source>
        <dbReference type="ARBA" id="ARBA00022670"/>
    </source>
</evidence>
<dbReference type="InterPro" id="IPR008283">
    <property type="entry name" value="Peptidase_M17_N"/>
</dbReference>
<reference evidence="11 12" key="1">
    <citation type="submission" date="2017-01" db="EMBL/GenBank/DDBJ databases">
        <title>Genome Sequencing of a Marine Spirillum, Oceanospirillum multiglobuliferum ATCC 33336, from Japan.</title>
        <authorList>
            <person name="Carney J.G."/>
            <person name="Trachtenberg A.M."/>
            <person name="Rheaume B.A."/>
            <person name="Linnane J.D."/>
            <person name="Pitts N.L."/>
            <person name="Mykles D.L."/>
            <person name="Maclea K.S."/>
        </authorList>
    </citation>
    <scope>NUCLEOTIDE SEQUENCE [LARGE SCALE GENOMIC DNA]</scope>
    <source>
        <strain evidence="11 12">ATCC 33336</strain>
    </source>
</reference>
<dbReference type="NCBIfam" id="NF002074">
    <property type="entry name" value="PRK00913.1-4"/>
    <property type="match status" value="1"/>
</dbReference>
<dbReference type="CDD" id="cd00433">
    <property type="entry name" value="Peptidase_M17"/>
    <property type="match status" value="1"/>
</dbReference>
<gene>
    <name evidence="9" type="primary">pepA</name>
    <name evidence="11" type="ORF">BTE48_10525</name>
</gene>
<dbReference type="PRINTS" id="PR00481">
    <property type="entry name" value="LAMNOPPTDASE"/>
</dbReference>
<comment type="function">
    <text evidence="9">Presumably involved in the processing and regular turnover of intracellular proteins. Catalyzes the removal of unsubstituted N-terminal amino acids from various peptides.</text>
</comment>
<evidence type="ECO:0000256" key="3">
    <source>
        <dbReference type="ARBA" id="ARBA00009528"/>
    </source>
</evidence>
<dbReference type="GO" id="GO:0030145">
    <property type="term" value="F:manganese ion binding"/>
    <property type="evidence" value="ECO:0007669"/>
    <property type="project" value="UniProtKB-UniRule"/>
</dbReference>
<dbReference type="EC" id="3.4.11.1" evidence="9"/>
<evidence type="ECO:0000256" key="1">
    <source>
        <dbReference type="ARBA" id="ARBA00000135"/>
    </source>
</evidence>
<feature type="binding site" evidence="9">
    <location>
        <position position="351"/>
    </location>
    <ligand>
        <name>Mn(2+)</name>
        <dbReference type="ChEBI" id="CHEBI:29035"/>
        <label>1</label>
    </ligand>
</feature>
<dbReference type="RefSeq" id="WP_078745860.1">
    <property type="nucleotide sequence ID" value="NZ_FUXG01000015.1"/>
</dbReference>
<evidence type="ECO:0000256" key="4">
    <source>
        <dbReference type="ARBA" id="ARBA00022438"/>
    </source>
</evidence>
<dbReference type="Gene3D" id="3.40.220.10">
    <property type="entry name" value="Leucine Aminopeptidase, subunit E, domain 1"/>
    <property type="match status" value="1"/>
</dbReference>
<dbReference type="PANTHER" id="PTHR11963">
    <property type="entry name" value="LEUCINE AMINOPEPTIDASE-RELATED"/>
    <property type="match status" value="1"/>
</dbReference>
<feature type="active site" evidence="9">
    <location>
        <position position="279"/>
    </location>
</feature>
<dbReference type="Pfam" id="PF02789">
    <property type="entry name" value="Peptidase_M17_N"/>
    <property type="match status" value="1"/>
</dbReference>
<dbReference type="HAMAP" id="MF_00181">
    <property type="entry name" value="Cytosol_peptidase_M17"/>
    <property type="match status" value="1"/>
</dbReference>
<comment type="subcellular location">
    <subcellularLocation>
        <location evidence="9">Cytoplasm</location>
    </subcellularLocation>
</comment>
<feature type="binding site" evidence="9">
    <location>
        <position position="267"/>
    </location>
    <ligand>
        <name>Mn(2+)</name>
        <dbReference type="ChEBI" id="CHEBI:29035"/>
        <label>2</label>
    </ligand>
</feature>
<feature type="binding site" evidence="9">
    <location>
        <position position="349"/>
    </location>
    <ligand>
        <name>Mn(2+)</name>
        <dbReference type="ChEBI" id="CHEBI:29035"/>
        <label>1</label>
    </ligand>
</feature>
<evidence type="ECO:0000256" key="6">
    <source>
        <dbReference type="ARBA" id="ARBA00022723"/>
    </source>
</evidence>
<dbReference type="GO" id="GO:0070006">
    <property type="term" value="F:metalloaminopeptidase activity"/>
    <property type="evidence" value="ECO:0007669"/>
    <property type="project" value="InterPro"/>
</dbReference>
<proteinExistence type="inferred from homology"/>
<evidence type="ECO:0000259" key="10">
    <source>
        <dbReference type="PROSITE" id="PS00631"/>
    </source>
</evidence>
<dbReference type="SUPFAM" id="SSF52949">
    <property type="entry name" value="Macro domain-like"/>
    <property type="match status" value="1"/>
</dbReference>
<dbReference type="Pfam" id="PF00883">
    <property type="entry name" value="Peptidase_M17"/>
    <property type="match status" value="1"/>
</dbReference>
<name>A0A1T4RD81_9GAMM</name>
<keyword evidence="5 9" id="KW-0645">Protease</keyword>
<feature type="active site" evidence="9">
    <location>
        <position position="353"/>
    </location>
</feature>
<feature type="binding site" evidence="9">
    <location>
        <position position="351"/>
    </location>
    <ligand>
        <name>Mn(2+)</name>
        <dbReference type="ChEBI" id="CHEBI:29035"/>
        <label>2</label>
    </ligand>
</feature>
<dbReference type="SUPFAM" id="SSF53187">
    <property type="entry name" value="Zn-dependent exopeptidases"/>
    <property type="match status" value="1"/>
</dbReference>
<feature type="domain" description="Cytosol aminopeptidase" evidence="10">
    <location>
        <begin position="347"/>
        <end position="354"/>
    </location>
</feature>
<dbReference type="OrthoDB" id="9809354at2"/>
<dbReference type="STRING" id="64969.SAMN02745127_02296"/>
<evidence type="ECO:0000313" key="11">
    <source>
        <dbReference type="EMBL" id="OPX55183.1"/>
    </source>
</evidence>
<protein>
    <recommendedName>
        <fullName evidence="9">Probable cytosol aminopeptidase</fullName>
        <ecNumber evidence="9">3.4.11.1</ecNumber>
    </recommendedName>
    <alternativeName>
        <fullName evidence="9">Leucine aminopeptidase</fullName>
        <shortName evidence="9">LAP</shortName>
        <ecNumber evidence="9">3.4.11.10</ecNumber>
    </alternativeName>
    <alternativeName>
        <fullName evidence="9">Leucyl aminopeptidase</fullName>
    </alternativeName>
</protein>
<comment type="cofactor">
    <cofactor evidence="9">
        <name>Mn(2+)</name>
        <dbReference type="ChEBI" id="CHEBI:29035"/>
    </cofactor>
    <text evidence="9">Binds 2 manganese ions per subunit.</text>
</comment>
<comment type="catalytic activity">
    <reaction evidence="1 9">
        <text>Release of an N-terminal amino acid, Xaa-|-Yaa-, in which Xaa is preferably Leu, but may be other amino acids including Pro although not Arg or Lys, and Yaa may be Pro. Amino acid amides and methyl esters are also readily hydrolyzed, but rates on arylamides are exceedingly low.</text>
        <dbReference type="EC" id="3.4.11.1"/>
    </reaction>
</comment>
<dbReference type="GO" id="GO:0006508">
    <property type="term" value="P:proteolysis"/>
    <property type="evidence" value="ECO:0007669"/>
    <property type="project" value="UniProtKB-KW"/>
</dbReference>
<feature type="binding site" evidence="9">
    <location>
        <position position="290"/>
    </location>
    <ligand>
        <name>Mn(2+)</name>
        <dbReference type="ChEBI" id="CHEBI:29035"/>
        <label>2</label>
    </ligand>
</feature>
<dbReference type="InterPro" id="IPR043472">
    <property type="entry name" value="Macro_dom-like"/>
</dbReference>
<sequence length="502" mass="52934">MQFIATVNALTEVSADCLVVSVAAEGELSLQAQQVDQATGGLINQIISQGDFSGKFGQSLLLPVVPSLQAPRLLLLGTGKAAELTEGKFRTLVKGLINEVKKTKVESLALSLDDIPVGKRGAAWKARLLAENTETASYVFDQMKSKAAEATSLTKISVVCTNDQAQSEATQALLVGQATGQGANFARTLGNLPPNICTPIYLAEQAEALVTDCAEMSLTVLDETEMAALGMNSLLAVAKGSVQAPRLIAIQYQGAEADAQPHVLVGKGVTFDSGGISLKPGEGMDEMKFDMCGAASVMGTMQMLKALKPKINVVGVVAAVENMPAGNATKPGDIVTTMSGKTVEILNTDAEGRLVLCDALTYIGRYNPASVVDIATLTGACIIALGHHTNALLANNDELAQELLAAGLYADDRAWQMPLWQEYQQQLDSNFADMGNIGGRPAGTITAACFLSRFTEDYRWAHLDIAGTAWHSGKEKGATGRPVPLLTQYLLAKAGQDTSFQL</sequence>
<keyword evidence="6 9" id="KW-0479">Metal-binding</keyword>
<comment type="similarity">
    <text evidence="3 9">Belongs to the peptidase M17 family.</text>
</comment>
<dbReference type="Gene3D" id="3.40.630.10">
    <property type="entry name" value="Zn peptidases"/>
    <property type="match status" value="1"/>
</dbReference>
<feature type="binding site" evidence="9">
    <location>
        <position position="272"/>
    </location>
    <ligand>
        <name>Mn(2+)</name>
        <dbReference type="ChEBI" id="CHEBI:29035"/>
        <label>2</label>
    </ligand>
</feature>
<comment type="catalytic activity">
    <reaction evidence="2 9">
        <text>Release of an N-terminal amino acid, preferentially leucine, but not glutamic or aspartic acids.</text>
        <dbReference type="EC" id="3.4.11.10"/>
    </reaction>
</comment>
<dbReference type="EC" id="3.4.11.10" evidence="9"/>
<keyword evidence="12" id="KW-1185">Reference proteome</keyword>
<evidence type="ECO:0000256" key="9">
    <source>
        <dbReference type="HAMAP-Rule" id="MF_00181"/>
    </source>
</evidence>
<dbReference type="AlphaFoldDB" id="A0A1T4RD81"/>
<keyword evidence="7 9" id="KW-0378">Hydrolase</keyword>
<organism evidence="11 12">
    <name type="scientific">Oceanospirillum multiglobuliferum</name>
    <dbReference type="NCBI Taxonomy" id="64969"/>
    <lineage>
        <taxon>Bacteria</taxon>
        <taxon>Pseudomonadati</taxon>
        <taxon>Pseudomonadota</taxon>
        <taxon>Gammaproteobacteria</taxon>
        <taxon>Oceanospirillales</taxon>
        <taxon>Oceanospirillaceae</taxon>
        <taxon>Oceanospirillum</taxon>
    </lineage>
</organism>
<evidence type="ECO:0000256" key="2">
    <source>
        <dbReference type="ARBA" id="ARBA00000967"/>
    </source>
</evidence>
<feature type="binding site" evidence="9">
    <location>
        <position position="272"/>
    </location>
    <ligand>
        <name>Mn(2+)</name>
        <dbReference type="ChEBI" id="CHEBI:29035"/>
        <label>1</label>
    </ligand>
</feature>
<accession>A0A1T4RD81</accession>
<keyword evidence="4 9" id="KW-0031">Aminopeptidase</keyword>
<dbReference type="Proteomes" id="UP000191418">
    <property type="component" value="Unassembled WGS sequence"/>
</dbReference>
<evidence type="ECO:0000313" key="12">
    <source>
        <dbReference type="Proteomes" id="UP000191418"/>
    </source>
</evidence>
<dbReference type="GO" id="GO:0005737">
    <property type="term" value="C:cytoplasm"/>
    <property type="evidence" value="ECO:0007669"/>
    <property type="project" value="UniProtKB-SubCell"/>
</dbReference>
<dbReference type="NCBIfam" id="NF002077">
    <property type="entry name" value="PRK00913.2-4"/>
    <property type="match status" value="1"/>
</dbReference>
<dbReference type="EMBL" id="MTSM01000012">
    <property type="protein sequence ID" value="OPX55183.1"/>
    <property type="molecule type" value="Genomic_DNA"/>
</dbReference>
<keyword evidence="9" id="KW-0963">Cytoplasm</keyword>
<keyword evidence="8 9" id="KW-0464">Manganese</keyword>
<comment type="caution">
    <text evidence="11">The sequence shown here is derived from an EMBL/GenBank/DDBJ whole genome shotgun (WGS) entry which is preliminary data.</text>
</comment>
<dbReference type="InterPro" id="IPR000819">
    <property type="entry name" value="Peptidase_M17_C"/>
</dbReference>
<dbReference type="FunFam" id="3.40.630.10:FF:000004">
    <property type="entry name" value="Probable cytosol aminopeptidase"/>
    <property type="match status" value="1"/>
</dbReference>